<gene>
    <name evidence="1" type="ORF">IAC95_02875</name>
</gene>
<dbReference type="InterPro" id="IPR017850">
    <property type="entry name" value="Alkaline_phosphatase_core_sf"/>
</dbReference>
<dbReference type="SUPFAM" id="SSF53649">
    <property type="entry name" value="Alkaline phosphatase-like"/>
    <property type="match status" value="1"/>
</dbReference>
<organism evidence="1 2">
    <name type="scientific">Candidatus Fimimonas gallinarum</name>
    <dbReference type="NCBI Taxonomy" id="2840821"/>
    <lineage>
        <taxon>Bacteria</taxon>
        <taxon>Pseudomonadati</taxon>
        <taxon>Myxococcota</taxon>
        <taxon>Myxococcia</taxon>
        <taxon>Myxococcales</taxon>
        <taxon>Cystobacterineae</taxon>
        <taxon>Myxococcaceae</taxon>
        <taxon>Myxococcaceae incertae sedis</taxon>
        <taxon>Candidatus Fimimonas</taxon>
    </lineage>
</organism>
<dbReference type="Gene3D" id="3.40.720.10">
    <property type="entry name" value="Alkaline Phosphatase, subunit A"/>
    <property type="match status" value="1"/>
</dbReference>
<dbReference type="InterPro" id="IPR002591">
    <property type="entry name" value="Phosphodiest/P_Trfase"/>
</dbReference>
<dbReference type="PANTHER" id="PTHR10151:SF120">
    <property type="entry name" value="BIS(5'-ADENOSYL)-TRIPHOSPHATASE"/>
    <property type="match status" value="1"/>
</dbReference>
<comment type="caution">
    <text evidence="1">The sequence shown here is derived from an EMBL/GenBank/DDBJ whole genome shotgun (WGS) entry which is preliminary data.</text>
</comment>
<dbReference type="EMBL" id="DVHL01000024">
    <property type="protein sequence ID" value="HIR65810.1"/>
    <property type="molecule type" value="Genomic_DNA"/>
</dbReference>
<protein>
    <submittedName>
        <fullName evidence="1">Alkaline phosphatase family protein</fullName>
    </submittedName>
</protein>
<proteinExistence type="predicted"/>
<dbReference type="GO" id="GO:0016787">
    <property type="term" value="F:hydrolase activity"/>
    <property type="evidence" value="ECO:0007669"/>
    <property type="project" value="UniProtKB-ARBA"/>
</dbReference>
<reference evidence="1" key="1">
    <citation type="submission" date="2020-10" db="EMBL/GenBank/DDBJ databases">
        <authorList>
            <person name="Gilroy R."/>
        </authorList>
    </citation>
    <scope>NUCLEOTIDE SEQUENCE</scope>
    <source>
        <strain evidence="1">CHK121-14286</strain>
    </source>
</reference>
<dbReference type="Pfam" id="PF01663">
    <property type="entry name" value="Phosphodiest"/>
    <property type="match status" value="1"/>
</dbReference>
<accession>A0A9D1J7W7</accession>
<dbReference type="Proteomes" id="UP000824200">
    <property type="component" value="Unassembled WGS sequence"/>
</dbReference>
<reference evidence="1" key="2">
    <citation type="journal article" date="2021" name="PeerJ">
        <title>Extensive microbial diversity within the chicken gut microbiome revealed by metagenomics and culture.</title>
        <authorList>
            <person name="Gilroy R."/>
            <person name="Ravi A."/>
            <person name="Getino M."/>
            <person name="Pursley I."/>
            <person name="Horton D.L."/>
            <person name="Alikhan N.F."/>
            <person name="Baker D."/>
            <person name="Gharbi K."/>
            <person name="Hall N."/>
            <person name="Watson M."/>
            <person name="Adriaenssens E.M."/>
            <person name="Foster-Nyarko E."/>
            <person name="Jarju S."/>
            <person name="Secka A."/>
            <person name="Antonio M."/>
            <person name="Oren A."/>
            <person name="Chaudhuri R.R."/>
            <person name="La Ragione R."/>
            <person name="Hildebrand F."/>
            <person name="Pallen M.J."/>
        </authorList>
    </citation>
    <scope>NUCLEOTIDE SEQUENCE</scope>
    <source>
        <strain evidence="1">CHK121-14286</strain>
    </source>
</reference>
<sequence>MSKNKKLLYINIDGFSFSYYQRMLAAGKDVFAFAKEGLFFSSLKSGLVSITNPMQSAILCGAFSNKTHNFYQHYDFATNSVVRHFRTFDAQNVAQVFRSHGKSVVSVHQFMLENNPCKEGDKDCLYLTSPVSQSDFSQRFQLLEDIALGNEVHSGGKTFRYDDFPDFVALYIDDVDSLGHNNAYKDIPKRREFSLRAQDIDNRLSGIFRRLERFADIAQSRGFYDDLVILLTTDHGMTPFFGKSDLDGLVKAINDAGITAVRADHPYSGERIVVLPYTIEASLYSSSPLSEEERQKLFQTLTALPFVERVVEKSEMLSRYGMDARCAEFIVSPPKGRHFYKKDLPEDTFGASHDSLDETSQHIFGCLLSPCLQRATVEEEVSAIDLMPTVLWEFFRYVLPDAEGKILNLRKYRKDLPSVEVE</sequence>
<evidence type="ECO:0000313" key="1">
    <source>
        <dbReference type="EMBL" id="HIR65810.1"/>
    </source>
</evidence>
<name>A0A9D1J7W7_9BACT</name>
<dbReference type="PANTHER" id="PTHR10151">
    <property type="entry name" value="ECTONUCLEOTIDE PYROPHOSPHATASE/PHOSPHODIESTERASE"/>
    <property type="match status" value="1"/>
</dbReference>
<dbReference type="AlphaFoldDB" id="A0A9D1J7W7"/>
<evidence type="ECO:0000313" key="2">
    <source>
        <dbReference type="Proteomes" id="UP000824200"/>
    </source>
</evidence>